<reference evidence="1" key="1">
    <citation type="submission" date="2022-08" db="EMBL/GenBank/DDBJ databases">
        <title>Genome Sequence of the sulphate-reducing bacterium, Pseudodesulfovibrio portus JCM14722.</title>
        <authorList>
            <person name="Kondo R."/>
            <person name="Kataoka T."/>
        </authorList>
    </citation>
    <scope>NUCLEOTIDE SEQUENCE</scope>
    <source>
        <strain evidence="1">JCM 14722</strain>
    </source>
</reference>
<dbReference type="RefSeq" id="WP_264981934.1">
    <property type="nucleotide sequence ID" value="NZ_AP026708.1"/>
</dbReference>
<evidence type="ECO:0000313" key="2">
    <source>
        <dbReference type="Proteomes" id="UP001061361"/>
    </source>
</evidence>
<evidence type="ECO:0000313" key="1">
    <source>
        <dbReference type="EMBL" id="BDQ35042.1"/>
    </source>
</evidence>
<protein>
    <submittedName>
        <fullName evidence="1">Uncharacterized protein</fullName>
    </submittedName>
</protein>
<dbReference type="Proteomes" id="UP001061361">
    <property type="component" value="Chromosome"/>
</dbReference>
<accession>A0ABN6RYC5</accession>
<name>A0ABN6RYC5_9BACT</name>
<gene>
    <name evidence="1" type="ORF">JCM14722_25840</name>
</gene>
<proteinExistence type="predicted"/>
<dbReference type="EMBL" id="AP026708">
    <property type="protein sequence ID" value="BDQ35042.1"/>
    <property type="molecule type" value="Genomic_DNA"/>
</dbReference>
<organism evidence="1 2">
    <name type="scientific">Pseudodesulfovibrio portus</name>
    <dbReference type="NCBI Taxonomy" id="231439"/>
    <lineage>
        <taxon>Bacteria</taxon>
        <taxon>Pseudomonadati</taxon>
        <taxon>Thermodesulfobacteriota</taxon>
        <taxon>Desulfovibrionia</taxon>
        <taxon>Desulfovibrionales</taxon>
        <taxon>Desulfovibrionaceae</taxon>
    </lineage>
</organism>
<keyword evidence="2" id="KW-1185">Reference proteome</keyword>
<sequence>MKRQSNTTPPSRETLRGVIVPSQWDNEFRVTGMLIACPGEREVRVANLEAFPMLHLLERTEVELTGTVRKDGIAETIHIDRIQSLCE</sequence>